<dbReference type="InterPro" id="IPR033479">
    <property type="entry name" value="dCache_1"/>
</dbReference>
<dbReference type="PANTHER" id="PTHR34220">
    <property type="entry name" value="SENSOR HISTIDINE KINASE YPDA"/>
    <property type="match status" value="1"/>
</dbReference>
<evidence type="ECO:0000256" key="7">
    <source>
        <dbReference type="SAM" id="Phobius"/>
    </source>
</evidence>
<keyword evidence="11" id="KW-1185">Reference proteome</keyword>
<comment type="subcellular location">
    <subcellularLocation>
        <location evidence="1">Cell membrane</location>
        <topology evidence="1">Multi-pass membrane protein</topology>
    </subcellularLocation>
</comment>
<gene>
    <name evidence="10" type="ORF">KQI88_05900</name>
</gene>
<dbReference type="RefSeq" id="WP_216415431.1">
    <property type="nucleotide sequence ID" value="NZ_JAHLQK010000002.1"/>
</dbReference>
<sequence length="580" mass="66427">MKTLRTKILLYFATVTTIMILLLVVLVRNQIKNTNIPLTIDLSQQIITAKSGEVGAWINQRIAELKVFTENETLISMDMDRIKPYMRKMDESHRAEFESFAIITPEGHAWVTNDTYIDVTNRSYFEKIKTEDLDYVISDPIISRSNEEPIVVIIHTIRDDAGKPVGYINGAIYISKLSAIASEVKMYNGLAWICDRNGQVFTMEEGYINKSFNIFESETYGYIGAKHIGGKTVEGIEGIDRIQDFMGNNIIVLYAPIPYAEGWSLGINFLEKEMTQDTDRLLQMILVFGFFIITSLILISLFLSSSIVKPVKELQGLMKDVEKGNLDIVYSHPGEDEIGQLGKSFNKMVRQIKNLINTVYIEQKDKREAELRALQAQIQPHFLYNTLDTIHWMALEHQAYDIVDMVDALTNLFRISISRGEEIIPYLEEIKHIESYLFVQKVRYEDKLEYEMYWDEKLKECKVLKLIIQPLVENAIYHGIKGKKGTGKVLIEGKIIGKEVELKVADDGIGMEKEKLSQIIDVLEGRSKGEGVGYGMFNVNERIKLMFGNKYGIRIKSEYGKGTEVILRHPLIIDNRKLIE</sequence>
<evidence type="ECO:0000256" key="2">
    <source>
        <dbReference type="ARBA" id="ARBA00022475"/>
    </source>
</evidence>
<feature type="transmembrane region" description="Helical" evidence="7">
    <location>
        <begin position="281"/>
        <end position="303"/>
    </location>
</feature>
<protein>
    <submittedName>
        <fullName evidence="10">Histidine kinase</fullName>
    </submittedName>
</protein>
<evidence type="ECO:0000259" key="9">
    <source>
        <dbReference type="PROSITE" id="PS50885"/>
    </source>
</evidence>
<dbReference type="PROSITE" id="PS50885">
    <property type="entry name" value="HAMP"/>
    <property type="match status" value="1"/>
</dbReference>
<dbReference type="InterPro" id="IPR003594">
    <property type="entry name" value="HATPase_dom"/>
</dbReference>
<dbReference type="Pfam" id="PF02743">
    <property type="entry name" value="dCache_1"/>
    <property type="match status" value="1"/>
</dbReference>
<keyword evidence="6 7" id="KW-0472">Membrane</keyword>
<evidence type="ECO:0000313" key="10">
    <source>
        <dbReference type="EMBL" id="MBU5675942.1"/>
    </source>
</evidence>
<dbReference type="CDD" id="cd12914">
    <property type="entry name" value="PDC1_DGC_like"/>
    <property type="match status" value="1"/>
</dbReference>
<keyword evidence="2" id="KW-1003">Cell membrane</keyword>
<dbReference type="InterPro" id="IPR010559">
    <property type="entry name" value="Sig_transdc_His_kin_internal"/>
</dbReference>
<dbReference type="PROSITE" id="PS50109">
    <property type="entry name" value="HIS_KIN"/>
    <property type="match status" value="1"/>
</dbReference>
<dbReference type="PANTHER" id="PTHR34220:SF7">
    <property type="entry name" value="SENSOR HISTIDINE KINASE YPDA"/>
    <property type="match status" value="1"/>
</dbReference>
<dbReference type="InterPro" id="IPR003660">
    <property type="entry name" value="HAMP_dom"/>
</dbReference>
<dbReference type="EMBL" id="JAHLQK010000002">
    <property type="protein sequence ID" value="MBU5675942.1"/>
    <property type="molecule type" value="Genomic_DNA"/>
</dbReference>
<keyword evidence="4 10" id="KW-0418">Kinase</keyword>
<evidence type="ECO:0000256" key="6">
    <source>
        <dbReference type="ARBA" id="ARBA00023136"/>
    </source>
</evidence>
<dbReference type="SMART" id="SM00304">
    <property type="entry name" value="HAMP"/>
    <property type="match status" value="1"/>
</dbReference>
<dbReference type="Pfam" id="PF02518">
    <property type="entry name" value="HATPase_c"/>
    <property type="match status" value="1"/>
</dbReference>
<evidence type="ECO:0000259" key="8">
    <source>
        <dbReference type="PROSITE" id="PS50109"/>
    </source>
</evidence>
<proteinExistence type="predicted"/>
<evidence type="ECO:0000256" key="3">
    <source>
        <dbReference type="ARBA" id="ARBA00022692"/>
    </source>
</evidence>
<dbReference type="CDD" id="cd06225">
    <property type="entry name" value="HAMP"/>
    <property type="match status" value="1"/>
</dbReference>
<dbReference type="InterPro" id="IPR005467">
    <property type="entry name" value="His_kinase_dom"/>
</dbReference>
<feature type="domain" description="Histidine kinase" evidence="8">
    <location>
        <begin position="464"/>
        <end position="573"/>
    </location>
</feature>
<evidence type="ECO:0000256" key="4">
    <source>
        <dbReference type="ARBA" id="ARBA00022777"/>
    </source>
</evidence>
<accession>A0ABS6G0C8</accession>
<organism evidence="10 11">
    <name type="scientific">Alkaliphilus flagellatus</name>
    <dbReference type="NCBI Taxonomy" id="2841507"/>
    <lineage>
        <taxon>Bacteria</taxon>
        <taxon>Bacillati</taxon>
        <taxon>Bacillota</taxon>
        <taxon>Clostridia</taxon>
        <taxon>Peptostreptococcales</taxon>
        <taxon>Natronincolaceae</taxon>
        <taxon>Alkaliphilus</taxon>
    </lineage>
</organism>
<name>A0ABS6G0C8_9FIRM</name>
<dbReference type="Pfam" id="PF06580">
    <property type="entry name" value="His_kinase"/>
    <property type="match status" value="1"/>
</dbReference>
<feature type="domain" description="HAMP" evidence="9">
    <location>
        <begin position="305"/>
        <end position="357"/>
    </location>
</feature>
<comment type="caution">
    <text evidence="10">The sequence shown here is derived from an EMBL/GenBank/DDBJ whole genome shotgun (WGS) entry which is preliminary data.</text>
</comment>
<dbReference type="InterPro" id="IPR050640">
    <property type="entry name" value="Bact_2-comp_sensor_kinase"/>
</dbReference>
<keyword evidence="4 10" id="KW-0808">Transferase</keyword>
<keyword evidence="3 7" id="KW-0812">Transmembrane</keyword>
<evidence type="ECO:0000256" key="5">
    <source>
        <dbReference type="ARBA" id="ARBA00022989"/>
    </source>
</evidence>
<evidence type="ECO:0000313" key="11">
    <source>
        <dbReference type="Proteomes" id="UP000779508"/>
    </source>
</evidence>
<keyword evidence="5 7" id="KW-1133">Transmembrane helix</keyword>
<dbReference type="Pfam" id="PF00672">
    <property type="entry name" value="HAMP"/>
    <property type="match status" value="1"/>
</dbReference>
<dbReference type="GO" id="GO:0016301">
    <property type="term" value="F:kinase activity"/>
    <property type="evidence" value="ECO:0007669"/>
    <property type="project" value="UniProtKB-KW"/>
</dbReference>
<dbReference type="SMART" id="SM00387">
    <property type="entry name" value="HATPase_c"/>
    <property type="match status" value="1"/>
</dbReference>
<dbReference type="Proteomes" id="UP000779508">
    <property type="component" value="Unassembled WGS sequence"/>
</dbReference>
<evidence type="ECO:0000256" key="1">
    <source>
        <dbReference type="ARBA" id="ARBA00004651"/>
    </source>
</evidence>
<reference evidence="10 11" key="1">
    <citation type="submission" date="2021-06" db="EMBL/GenBank/DDBJ databases">
        <authorList>
            <person name="Sun Q."/>
            <person name="Li D."/>
        </authorList>
    </citation>
    <scope>NUCLEOTIDE SEQUENCE [LARGE SCALE GENOMIC DNA]</scope>
    <source>
        <strain evidence="10 11">MSJ-5</strain>
    </source>
</reference>
<feature type="transmembrane region" description="Helical" evidence="7">
    <location>
        <begin position="9"/>
        <end position="27"/>
    </location>
</feature>